<sequence length="42" mass="4888">MKDLRFLTVNLSGKADLKKIKAFKQFNHKKTNHENITLSLES</sequence>
<reference evidence="1 2" key="1">
    <citation type="journal article" date="2011" name="Stand. Genomic Sci.">
        <title>Complete genome sequence of Odoribacter splanchnicus type strain (1651/6).</title>
        <authorList>
            <consortium name="US DOE Joint Genome Institute (JGI-PGF)"/>
            <person name="Goker M."/>
            <person name="Gronow S."/>
            <person name="Zeytun A."/>
            <person name="Nolan M."/>
            <person name="Lucas S."/>
            <person name="Lapidus A."/>
            <person name="Hammon N."/>
            <person name="Deshpande S."/>
            <person name="Cheng J.F."/>
            <person name="Pitluck S."/>
            <person name="Liolios K."/>
            <person name="Pagani I."/>
            <person name="Ivanova N."/>
            <person name="Mavromatis K."/>
            <person name="Ovchinikova G."/>
            <person name="Pati A."/>
            <person name="Tapia R."/>
            <person name="Han C."/>
            <person name="Goodwin L."/>
            <person name="Chen A."/>
            <person name="Palaniappan K."/>
            <person name="Land M."/>
            <person name="Hauser L."/>
            <person name="Jeffries C.D."/>
            <person name="Brambilla E.M."/>
            <person name="Rohde M."/>
            <person name="Detter J.C."/>
            <person name="Woyke T."/>
            <person name="Bristow J."/>
            <person name="Markowitz V."/>
            <person name="Hugenholtz P."/>
            <person name="Eisen J.A."/>
            <person name="Kyrpides N.C."/>
            <person name="Klenk H.P."/>
        </authorList>
    </citation>
    <scope>NUCLEOTIDE SEQUENCE [LARGE SCALE GENOMIC DNA]</scope>
    <source>
        <strain evidence="2">ATCC 29572 / DSM 20712 / JCM 15291 / NCTC 10825 / 1651/6</strain>
    </source>
</reference>
<gene>
    <name evidence="1" type="ordered locus">Odosp_0623</name>
</gene>
<dbReference type="PaxDb" id="709991-Odosp_0623"/>
<dbReference type="KEGG" id="osp:Odosp_0623"/>
<dbReference type="Proteomes" id="UP000006657">
    <property type="component" value="Chromosome"/>
</dbReference>
<keyword evidence="2" id="KW-1185">Reference proteome</keyword>
<dbReference type="EMBL" id="CP002544">
    <property type="protein sequence ID" value="ADY31706.1"/>
    <property type="molecule type" value="Genomic_DNA"/>
</dbReference>
<organism evidence="1 2">
    <name type="scientific">Odoribacter splanchnicus (strain ATCC 29572 / DSM 20712 / CIP 104287 / JCM 15291 / NCTC 10825 / 1651/6)</name>
    <name type="common">Bacteroides splanchnicus</name>
    <dbReference type="NCBI Taxonomy" id="709991"/>
    <lineage>
        <taxon>Bacteria</taxon>
        <taxon>Pseudomonadati</taxon>
        <taxon>Bacteroidota</taxon>
        <taxon>Bacteroidia</taxon>
        <taxon>Bacteroidales</taxon>
        <taxon>Odoribacteraceae</taxon>
        <taxon>Odoribacter</taxon>
    </lineage>
</organism>
<evidence type="ECO:0000313" key="1">
    <source>
        <dbReference type="EMBL" id="ADY31706.1"/>
    </source>
</evidence>
<name>F9Z6R9_ODOSD</name>
<dbReference type="AlphaFoldDB" id="F9Z6R9"/>
<protein>
    <submittedName>
        <fullName evidence="1">Uncharacterized protein</fullName>
    </submittedName>
</protein>
<evidence type="ECO:0000313" key="2">
    <source>
        <dbReference type="Proteomes" id="UP000006657"/>
    </source>
</evidence>
<dbReference type="HOGENOM" id="CLU_3254902_0_0_10"/>
<accession>F9Z6R9</accession>
<proteinExistence type="predicted"/>